<accession>A0A6N2U8R2</accession>
<feature type="signal peptide" evidence="1">
    <location>
        <begin position="1"/>
        <end position="26"/>
    </location>
</feature>
<gene>
    <name evidence="3" type="ORF">BHLFYP23_00270</name>
</gene>
<evidence type="ECO:0000259" key="2">
    <source>
        <dbReference type="SMART" id="SM00460"/>
    </source>
</evidence>
<dbReference type="PROSITE" id="PS51257">
    <property type="entry name" value="PROKAR_LIPOPROTEIN"/>
    <property type="match status" value="1"/>
</dbReference>
<dbReference type="SUPFAM" id="SSF54001">
    <property type="entry name" value="Cysteine proteinases"/>
    <property type="match status" value="1"/>
</dbReference>
<evidence type="ECO:0000313" key="3">
    <source>
        <dbReference type="EMBL" id="VYT12821.1"/>
    </source>
</evidence>
<dbReference type="GO" id="GO:0005737">
    <property type="term" value="C:cytoplasm"/>
    <property type="evidence" value="ECO:0007669"/>
    <property type="project" value="TreeGrafter"/>
</dbReference>
<keyword evidence="1" id="KW-0732">Signal</keyword>
<protein>
    <submittedName>
        <fullName evidence="3">Transglutaminase-like superfamily protein</fullName>
    </submittedName>
</protein>
<dbReference type="InterPro" id="IPR002931">
    <property type="entry name" value="Transglutaminase-like"/>
</dbReference>
<dbReference type="SMART" id="SM00460">
    <property type="entry name" value="TGc"/>
    <property type="match status" value="1"/>
</dbReference>
<dbReference type="InterPro" id="IPR052557">
    <property type="entry name" value="CAP/Cytokinesis_protein"/>
</dbReference>
<dbReference type="Gene3D" id="3.10.620.30">
    <property type="match status" value="1"/>
</dbReference>
<evidence type="ECO:0000256" key="1">
    <source>
        <dbReference type="SAM" id="SignalP"/>
    </source>
</evidence>
<dbReference type="PANTHER" id="PTHR46333:SF2">
    <property type="entry name" value="CYTOKINESIS PROTEIN 3"/>
    <property type="match status" value="1"/>
</dbReference>
<organism evidence="3">
    <name type="scientific">Blautia hansenii</name>
    <name type="common">Ruminococcus hansenii</name>
    <dbReference type="NCBI Taxonomy" id="1322"/>
    <lineage>
        <taxon>Bacteria</taxon>
        <taxon>Bacillati</taxon>
        <taxon>Bacillota</taxon>
        <taxon>Clostridia</taxon>
        <taxon>Lachnospirales</taxon>
        <taxon>Lachnospiraceae</taxon>
        <taxon>Blautia</taxon>
    </lineage>
</organism>
<dbReference type="InterPro" id="IPR038765">
    <property type="entry name" value="Papain-like_cys_pep_sf"/>
</dbReference>
<reference evidence="3" key="1">
    <citation type="submission" date="2019-11" db="EMBL/GenBank/DDBJ databases">
        <authorList>
            <person name="Feng L."/>
        </authorList>
    </citation>
    <scope>NUCLEOTIDE SEQUENCE</scope>
    <source>
        <strain evidence="3">BhanseniiLFYP23</strain>
    </source>
</reference>
<dbReference type="AlphaFoldDB" id="A0A6N2U8R2"/>
<sequence length="388" mass="44801">MKKTRKARVFFLICCLLLSLSGCLPKAEKESGITQKLPERQIAVSEEALYYGYQSLSKEEQEVYRQIAEGLEQQEAEIKITSLSEDRLITVFNMVMIDHPEYFWIEGEFQYTTVEDLTENTKTVTQIMPVYTVEKEQTEELKQEIEKQAEEWIAAIDVSADTYEKIKSVYELLIREVEYDESSSYNQTIQSVFLEKKTVCMGYAKATQYLLNKMGIFCTLVTGNILDETSSSHAWNLVQIGENYYYVDTTWGSPGYNAKGDREDAISYSYLCCSDKTISATHKANEDILLPSCTDESYHYYKRKGCWYEIYDKERICEVLKRDIEANSQKTELCFQEEAGYQQAIQDIVEGDLIQEVIQTTTVFSPGEQISWQISYGGKDNLLVILWN</sequence>
<name>A0A6N2U8R2_BLAHA</name>
<feature type="domain" description="Transglutaminase-like" evidence="2">
    <location>
        <begin position="192"/>
        <end position="251"/>
    </location>
</feature>
<dbReference type="PANTHER" id="PTHR46333">
    <property type="entry name" value="CYTOKINESIS PROTEIN 3"/>
    <property type="match status" value="1"/>
</dbReference>
<dbReference type="RefSeq" id="WP_009246697.1">
    <property type="nucleotide sequence ID" value="NZ_CACRSY010000012.1"/>
</dbReference>
<dbReference type="Pfam" id="PF01841">
    <property type="entry name" value="Transglut_core"/>
    <property type="match status" value="1"/>
</dbReference>
<proteinExistence type="predicted"/>
<dbReference type="EMBL" id="CACRSY010000012">
    <property type="protein sequence ID" value="VYT12821.1"/>
    <property type="molecule type" value="Genomic_DNA"/>
</dbReference>
<feature type="chain" id="PRO_5038622860" evidence="1">
    <location>
        <begin position="27"/>
        <end position="388"/>
    </location>
</feature>